<reference evidence="3 4" key="1">
    <citation type="submission" date="2023-07" db="EMBL/GenBank/DDBJ databases">
        <title>Genomic Encyclopedia of Type Strains, Phase IV (KMG-IV): sequencing the most valuable type-strain genomes for metagenomic binning, comparative biology and taxonomic classification.</title>
        <authorList>
            <person name="Goeker M."/>
        </authorList>
    </citation>
    <scope>NUCLEOTIDE SEQUENCE [LARGE SCALE GENOMIC DNA]</scope>
    <source>
        <strain evidence="3 4">DSM 22170</strain>
    </source>
</reference>
<gene>
    <name evidence="3" type="ORF">JOC58_003155</name>
</gene>
<organism evidence="3 4">
    <name type="scientific">Paenibacillus hunanensis</name>
    <dbReference type="NCBI Taxonomy" id="539262"/>
    <lineage>
        <taxon>Bacteria</taxon>
        <taxon>Bacillati</taxon>
        <taxon>Bacillota</taxon>
        <taxon>Bacilli</taxon>
        <taxon>Bacillales</taxon>
        <taxon>Paenibacillaceae</taxon>
        <taxon>Paenibacillus</taxon>
    </lineage>
</organism>
<comment type="caution">
    <text evidence="3">The sequence shown here is derived from an EMBL/GenBank/DDBJ whole genome shotgun (WGS) entry which is preliminary data.</text>
</comment>
<name>A0ABU1J1I1_9BACL</name>
<evidence type="ECO:0000256" key="2">
    <source>
        <dbReference type="SAM" id="Phobius"/>
    </source>
</evidence>
<accession>A0ABU1J1I1</accession>
<evidence type="ECO:0000313" key="4">
    <source>
        <dbReference type="Proteomes" id="UP001185028"/>
    </source>
</evidence>
<proteinExistence type="predicted"/>
<evidence type="ECO:0000256" key="1">
    <source>
        <dbReference type="SAM" id="Coils"/>
    </source>
</evidence>
<sequence length="95" mass="11411">MDDLSKEVDELQKQFSSSLKQYSEMEQKHLLEQFIHNLKGHKENQPYVNEDDLRSDWDRIKEYFSIPFVRYSYLLAILIPVVVVIGFIYIALWVE</sequence>
<feature type="coiled-coil region" evidence="1">
    <location>
        <begin position="1"/>
        <end position="28"/>
    </location>
</feature>
<keyword evidence="2" id="KW-1133">Transmembrane helix</keyword>
<keyword evidence="4" id="KW-1185">Reference proteome</keyword>
<dbReference type="RefSeq" id="WP_188777411.1">
    <property type="nucleotide sequence ID" value="NZ_BMMB01000009.1"/>
</dbReference>
<evidence type="ECO:0000313" key="3">
    <source>
        <dbReference type="EMBL" id="MDR6245254.1"/>
    </source>
</evidence>
<feature type="transmembrane region" description="Helical" evidence="2">
    <location>
        <begin position="71"/>
        <end position="94"/>
    </location>
</feature>
<keyword evidence="2" id="KW-0812">Transmembrane</keyword>
<dbReference type="Proteomes" id="UP001185028">
    <property type="component" value="Unassembled WGS sequence"/>
</dbReference>
<keyword evidence="1" id="KW-0175">Coiled coil</keyword>
<keyword evidence="2" id="KW-0472">Membrane</keyword>
<dbReference type="EMBL" id="JAVDQH010000013">
    <property type="protein sequence ID" value="MDR6245254.1"/>
    <property type="molecule type" value="Genomic_DNA"/>
</dbReference>
<protein>
    <submittedName>
        <fullName evidence="3">Uncharacterized protein</fullName>
    </submittedName>
</protein>